<feature type="region of interest" description="Disordered" evidence="3">
    <location>
        <begin position="539"/>
        <end position="563"/>
    </location>
</feature>
<dbReference type="PANTHER" id="PTHR36837">
    <property type="entry name" value="POLY(3-HYDROXYALKANOATE) POLYMERASE SUBUNIT PHAC"/>
    <property type="match status" value="1"/>
</dbReference>
<evidence type="ECO:0000256" key="3">
    <source>
        <dbReference type="SAM" id="MobiDB-lite"/>
    </source>
</evidence>
<sequence>MSAQPFASARTTDSASSSSGASAASPSAWVEGLQQACTAALQTAGDQAHSLRLDPARVADIQGRFGREYADLWSSLLSSSAQPIEVKDRRFAAESWRENRFSTYTAALYLLGARALLELVDAVQADAKTQQKIRFAVQQWVDAAAPSNIWALNPEAMQTALQTQGESLRRGMDNLLADLRRGKITQTDEREFEVGRNVATSEGAVVFENPWFQLIDYKPLAAQVHARPLLIVPPCINKFYILDLQPANSLVRYALEQGQRVLLMSWRNPDASCAHWTWDDYIEQGVLRAIAVAGEIAAASALAAKPAPSGKAAHAAKAGKATAKTGGTSAPLPGDGINALGFCVGGTLLGTALAVLAARGERPVHSVTFLTTMLDFSDTGILDVFIDEAQVRLREATIGKGGLLAGTELAAAFSSLRPNDLTWNYVVGNYLKGETPPPFDLLYWNADSTNLPGPMLAWYLRNTYLENKLPRPNAVSVTGMPVDLRRITIPAYVYSSREDHIVPWHAGYASALLLGGATRFVLGASGHIAGVINPASKNKRSHWRLEQPTPKAQANDKRKTLSNSLPATPAAWLEQATEHPGSWWPDWAAWLAEQGGPLQPAPKHYGGAAYEPIEPAPGRYVKVRA</sequence>
<dbReference type="InterPro" id="IPR051321">
    <property type="entry name" value="PHA/PHB_synthase"/>
</dbReference>
<dbReference type="InterPro" id="IPR029058">
    <property type="entry name" value="AB_hydrolase_fold"/>
</dbReference>
<name>E6PWD6_9ZZZZ</name>
<evidence type="ECO:0000256" key="1">
    <source>
        <dbReference type="ARBA" id="ARBA00022679"/>
    </source>
</evidence>
<dbReference type="GO" id="GO:0016746">
    <property type="term" value="F:acyltransferase activity"/>
    <property type="evidence" value="ECO:0007669"/>
    <property type="project" value="UniProtKB-KW"/>
</dbReference>
<feature type="region of interest" description="Disordered" evidence="3">
    <location>
        <begin position="1"/>
        <end position="21"/>
    </location>
</feature>
<dbReference type="EMBL" id="CABM01000070">
    <property type="protein sequence ID" value="CBH99243.1"/>
    <property type="molecule type" value="Genomic_DNA"/>
</dbReference>
<protein>
    <recommendedName>
        <fullName evidence="4">Poly-beta-hydroxybutyrate polymerase N-terminal domain-containing protein</fullName>
    </recommendedName>
</protein>
<feature type="compositionally biased region" description="Low complexity" evidence="3">
    <location>
        <begin position="7"/>
        <end position="21"/>
    </location>
</feature>
<dbReference type="AlphaFoldDB" id="E6PWD6"/>
<dbReference type="Gene3D" id="3.40.50.1820">
    <property type="entry name" value="alpha/beta hydrolase"/>
    <property type="match status" value="1"/>
</dbReference>
<evidence type="ECO:0000259" key="4">
    <source>
        <dbReference type="Pfam" id="PF07167"/>
    </source>
</evidence>
<proteinExistence type="predicted"/>
<reference evidence="5" key="1">
    <citation type="submission" date="2009-10" db="EMBL/GenBank/DDBJ databases">
        <title>Diversity of trophic interactions inside an arsenic-rich microbial ecosystem.</title>
        <authorList>
            <person name="Bertin P.N."/>
            <person name="Heinrich-Salmeron A."/>
            <person name="Pelletier E."/>
            <person name="Goulhen-Chollet F."/>
            <person name="Arsene-Ploetze F."/>
            <person name="Gallien S."/>
            <person name="Calteau A."/>
            <person name="Vallenet D."/>
            <person name="Casiot C."/>
            <person name="Chane-Woon-Ming B."/>
            <person name="Giloteaux L."/>
            <person name="Barakat M."/>
            <person name="Bonnefoy V."/>
            <person name="Bruneel O."/>
            <person name="Chandler M."/>
            <person name="Cleiss J."/>
            <person name="Duran R."/>
            <person name="Elbaz-Poulichet F."/>
            <person name="Fonknechten N."/>
            <person name="Lauga B."/>
            <person name="Mornico D."/>
            <person name="Ortet P."/>
            <person name="Schaeffer C."/>
            <person name="Siguier P."/>
            <person name="Alexander Thil Smith A."/>
            <person name="Van Dorsselaer A."/>
            <person name="Weissenbach J."/>
            <person name="Medigue C."/>
            <person name="Le Paslier D."/>
        </authorList>
    </citation>
    <scope>NUCLEOTIDE SEQUENCE</scope>
</reference>
<feature type="domain" description="Poly-beta-hydroxybutyrate polymerase N-terminal" evidence="4">
    <location>
        <begin position="87"/>
        <end position="254"/>
    </location>
</feature>
<comment type="caution">
    <text evidence="5">The sequence shown here is derived from an EMBL/GenBank/DDBJ whole genome shotgun (WGS) entry which is preliminary data.</text>
</comment>
<gene>
    <name evidence="5" type="primary">phbC</name>
    <name evidence="5" type="ORF">CARN2_0425</name>
</gene>
<dbReference type="InterPro" id="IPR010941">
    <property type="entry name" value="PhaC_N"/>
</dbReference>
<dbReference type="GO" id="GO:0042619">
    <property type="term" value="P:poly-hydroxybutyrate biosynthetic process"/>
    <property type="evidence" value="ECO:0007669"/>
    <property type="project" value="InterPro"/>
</dbReference>
<dbReference type="Pfam" id="PF07167">
    <property type="entry name" value="PhaC_N"/>
    <property type="match status" value="1"/>
</dbReference>
<accession>E6PWD6</accession>
<evidence type="ECO:0000313" key="5">
    <source>
        <dbReference type="EMBL" id="CBH99243.1"/>
    </source>
</evidence>
<keyword evidence="2 5" id="KW-0012">Acyltransferase</keyword>
<keyword evidence="1 5" id="KW-0808">Transferase</keyword>
<organism evidence="5">
    <name type="scientific">mine drainage metagenome</name>
    <dbReference type="NCBI Taxonomy" id="410659"/>
    <lineage>
        <taxon>unclassified sequences</taxon>
        <taxon>metagenomes</taxon>
        <taxon>ecological metagenomes</taxon>
    </lineage>
</organism>
<dbReference type="PANTHER" id="PTHR36837:SF5">
    <property type="entry name" value="POLY-3-HYDROXYBUTYRATE SYNTHASE"/>
    <property type="match status" value="1"/>
</dbReference>
<dbReference type="SUPFAM" id="SSF53474">
    <property type="entry name" value="alpha/beta-Hydrolases"/>
    <property type="match status" value="1"/>
</dbReference>
<evidence type="ECO:0000256" key="2">
    <source>
        <dbReference type="ARBA" id="ARBA00023315"/>
    </source>
</evidence>